<dbReference type="InterPro" id="IPR017888">
    <property type="entry name" value="CYC/TB1_R_domain"/>
</dbReference>
<dbReference type="InterPro" id="IPR017887">
    <property type="entry name" value="TF_TCP_subgr"/>
</dbReference>
<evidence type="ECO:0000256" key="2">
    <source>
        <dbReference type="ARBA" id="ARBA00022473"/>
    </source>
</evidence>
<protein>
    <submittedName>
        <fullName evidence="9">DICHOTOMA-like protein</fullName>
    </submittedName>
</protein>
<feature type="non-terminal residue" evidence="9">
    <location>
        <position position="1"/>
    </location>
</feature>
<evidence type="ECO:0000256" key="1">
    <source>
        <dbReference type="ARBA" id="ARBA00004123"/>
    </source>
</evidence>
<name>Q7Y106_9LAMI</name>
<dbReference type="PROSITE" id="PS51369">
    <property type="entry name" value="TCP"/>
    <property type="match status" value="1"/>
</dbReference>
<dbReference type="GO" id="GO:2000032">
    <property type="term" value="P:regulation of secondary shoot formation"/>
    <property type="evidence" value="ECO:0007669"/>
    <property type="project" value="TreeGrafter"/>
</dbReference>
<keyword evidence="5" id="KW-0804">Transcription</keyword>
<dbReference type="InterPro" id="IPR005333">
    <property type="entry name" value="Transcription_factor_TCP"/>
</dbReference>
<evidence type="ECO:0000313" key="9">
    <source>
        <dbReference type="EMBL" id="AAP46528.1"/>
    </source>
</evidence>
<evidence type="ECO:0000259" key="8">
    <source>
        <dbReference type="PROSITE" id="PS51370"/>
    </source>
</evidence>
<organism evidence="9">
    <name type="scientific">Sairocarpus coulterianus</name>
    <dbReference type="NCBI Taxonomy" id="69906"/>
    <lineage>
        <taxon>Eukaryota</taxon>
        <taxon>Viridiplantae</taxon>
        <taxon>Streptophyta</taxon>
        <taxon>Embryophyta</taxon>
        <taxon>Tracheophyta</taxon>
        <taxon>Spermatophyta</taxon>
        <taxon>Magnoliopsida</taxon>
        <taxon>eudicotyledons</taxon>
        <taxon>Gunneridae</taxon>
        <taxon>Pentapetalae</taxon>
        <taxon>asterids</taxon>
        <taxon>lamiids</taxon>
        <taxon>Lamiales</taxon>
        <taxon>Plantaginaceae</taxon>
        <taxon>Antirrhineae</taxon>
        <taxon>Sairocarpus</taxon>
    </lineage>
</organism>
<evidence type="ECO:0000256" key="5">
    <source>
        <dbReference type="ARBA" id="ARBA00023163"/>
    </source>
</evidence>
<feature type="domain" description="TCP" evidence="7">
    <location>
        <begin position="82"/>
        <end position="140"/>
    </location>
</feature>
<keyword evidence="4" id="KW-0238">DNA-binding</keyword>
<evidence type="ECO:0000259" key="7">
    <source>
        <dbReference type="PROSITE" id="PS51369"/>
    </source>
</evidence>
<sequence length="302" mass="34143">QYPQVPPSLHPRSSTSVVSLNGNEFLLHHHGHHDVISGYYVASNPPNLEPDALFNGFHHDVGGTNGDPLALANTFAQKHTPKKDRHSKINTAQGPRDRRVRLSMGIARKFFDLQEMLGFDKPSKTLDWLLTKSKEAIKELVQSKSAKSNVSNSPSECEEVLSADLPYIGSKGKETMLNSNKCKGGKDAVDLAKESRAKARARARERTKEKMCIKQLNQARNKSYDQWNPSLLFQCKPQQLEVSKQTHRCPSTYEELNQESMMIKRKLKQNPPMFGFQSENATENWDYYSTFSSQSDQLCATF</sequence>
<dbReference type="Pfam" id="PF03634">
    <property type="entry name" value="TCP"/>
    <property type="match status" value="1"/>
</dbReference>
<dbReference type="PROSITE" id="PS51370">
    <property type="entry name" value="R"/>
    <property type="match status" value="1"/>
</dbReference>
<dbReference type="EMBL" id="AF512717">
    <property type="protein sequence ID" value="AAP46528.1"/>
    <property type="molecule type" value="Genomic_DNA"/>
</dbReference>
<reference evidence="9" key="1">
    <citation type="journal article" date="2003" name="Mol. Biol. Evol.">
        <title>Why do paralogs persist? Molecular evolution of CYCLOIDEA and related floral symmetry genes in Antirrhineae (Veronicaceae).</title>
        <authorList>
            <person name="Hileman L.C."/>
            <person name="Baum D.A."/>
        </authorList>
    </citation>
    <scope>NUCLEOTIDE SEQUENCE</scope>
</reference>
<dbReference type="PANTHER" id="PTHR31072:SF224">
    <property type="entry name" value="TRANSCRIPTION FACTOR TCP1"/>
    <property type="match status" value="1"/>
</dbReference>
<dbReference type="PANTHER" id="PTHR31072">
    <property type="entry name" value="TRANSCRIPTION FACTOR TCP4-RELATED"/>
    <property type="match status" value="1"/>
</dbReference>
<evidence type="ECO:0000256" key="4">
    <source>
        <dbReference type="ARBA" id="ARBA00023125"/>
    </source>
</evidence>
<keyword evidence="6" id="KW-0539">Nucleus</keyword>
<accession>Q7Y106</accession>
<keyword evidence="3" id="KW-0805">Transcription regulation</keyword>
<comment type="subcellular location">
    <subcellularLocation>
        <location evidence="1">Nucleus</location>
    </subcellularLocation>
</comment>
<dbReference type="GO" id="GO:0043565">
    <property type="term" value="F:sequence-specific DNA binding"/>
    <property type="evidence" value="ECO:0007669"/>
    <property type="project" value="TreeGrafter"/>
</dbReference>
<dbReference type="GO" id="GO:0003700">
    <property type="term" value="F:DNA-binding transcription factor activity"/>
    <property type="evidence" value="ECO:0007669"/>
    <property type="project" value="InterPro"/>
</dbReference>
<feature type="non-terminal residue" evidence="9">
    <location>
        <position position="302"/>
    </location>
</feature>
<dbReference type="AlphaFoldDB" id="Q7Y106"/>
<proteinExistence type="predicted"/>
<dbReference type="GO" id="GO:0005634">
    <property type="term" value="C:nucleus"/>
    <property type="evidence" value="ECO:0007669"/>
    <property type="project" value="UniProtKB-SubCell"/>
</dbReference>
<feature type="domain" description="R" evidence="8">
    <location>
        <begin position="193"/>
        <end position="210"/>
    </location>
</feature>
<reference evidence="9" key="2">
    <citation type="journal article" date="2003" name="Proc. Natl. Acad. Sci. U.S.A.">
        <title>Differential regulation of symmetry genes and the evolution of floral morphologies.</title>
        <authorList>
            <person name="Hileman L.C."/>
            <person name="Kramer E.M."/>
            <person name="Baum D.A."/>
        </authorList>
    </citation>
    <scope>NUCLEOTIDE SEQUENCE</scope>
</reference>
<evidence type="ECO:0000256" key="6">
    <source>
        <dbReference type="ARBA" id="ARBA00023242"/>
    </source>
</evidence>
<gene>
    <name evidence="9" type="primary">DICH1</name>
</gene>
<keyword evidence="2" id="KW-0217">Developmental protein</keyword>
<evidence type="ECO:0000256" key="3">
    <source>
        <dbReference type="ARBA" id="ARBA00023015"/>
    </source>
</evidence>